<name>A0ABY6UQW3_BIOOC</name>
<dbReference type="SUPFAM" id="SSF46785">
    <property type="entry name" value="Winged helix' DNA-binding domain"/>
    <property type="match status" value="1"/>
</dbReference>
<reference evidence="5 6" key="1">
    <citation type="submission" date="2019-06" db="EMBL/GenBank/DDBJ databases">
        <authorList>
            <person name="Broberg M."/>
        </authorList>
    </citation>
    <scope>NUCLEOTIDE SEQUENCE [LARGE SCALE GENOMIC DNA]</scope>
</reference>
<sequence length="398" mass="43885">MDAATLVDQLEAVLAKPETLSGLDNDATKRRLSEAAFRLNLALEAGGDTIHRLTNAPLELALSRVGVQTGLWTALTKENALLPLTNSQLAKETKIDPVLLKRLLRYYQSKGMVAQTGEDAFAPSNITKALASVGGSSGINYFAEMIYPALMGIPEYLRKTEHANPSNPDFCPWHVGHKTEESPFSWLNTHPECMGYFLPWMAGQRDGNPEFLDSFDFEKEVGAGSDSSVPVFVDVGGAIGHQCILFKSRYPQYSGRIVLQEQAHVIEQVKAAPPPGMDGIDAQTYDFWGPQQLKGARAYYLRNVLHDFPPHKAKEILTNIKAGMTEQSVILIDEMVLPEVGTPWRAASLDMDMLACLAGVERSAKEWGEIFEAVGLELVKTVQYTVQCNDCIMILKQK</sequence>
<accession>A0ABY6UQW3</accession>
<dbReference type="InterPro" id="IPR036390">
    <property type="entry name" value="WH_DNA-bd_sf"/>
</dbReference>
<dbReference type="InterPro" id="IPR016461">
    <property type="entry name" value="COMT-like"/>
</dbReference>
<dbReference type="Gene3D" id="1.10.10.10">
    <property type="entry name" value="Winged helix-like DNA-binding domain superfamily/Winged helix DNA-binding domain"/>
    <property type="match status" value="1"/>
</dbReference>
<organism evidence="5 6">
    <name type="scientific">Bionectria ochroleuca</name>
    <name type="common">Gliocladium roseum</name>
    <dbReference type="NCBI Taxonomy" id="29856"/>
    <lineage>
        <taxon>Eukaryota</taxon>
        <taxon>Fungi</taxon>
        <taxon>Dikarya</taxon>
        <taxon>Ascomycota</taxon>
        <taxon>Pezizomycotina</taxon>
        <taxon>Sordariomycetes</taxon>
        <taxon>Hypocreomycetidae</taxon>
        <taxon>Hypocreales</taxon>
        <taxon>Bionectriaceae</taxon>
        <taxon>Clonostachys</taxon>
    </lineage>
</organism>
<dbReference type="PANTHER" id="PTHR43712:SF1">
    <property type="entry name" value="HYPOTHETICAL O-METHYLTRANSFERASE (EUROFUNG)-RELATED"/>
    <property type="match status" value="1"/>
</dbReference>
<feature type="domain" description="O-methyltransferase C-terminal" evidence="4">
    <location>
        <begin position="228"/>
        <end position="375"/>
    </location>
</feature>
<evidence type="ECO:0000256" key="1">
    <source>
        <dbReference type="ARBA" id="ARBA00022603"/>
    </source>
</evidence>
<proteinExistence type="predicted"/>
<dbReference type="Proteomes" id="UP000766486">
    <property type="component" value="Unassembled WGS sequence"/>
</dbReference>
<comment type="caution">
    <text evidence="5">The sequence shown here is derived from an EMBL/GenBank/DDBJ whole genome shotgun (WGS) entry which is preliminary data.</text>
</comment>
<dbReference type="PROSITE" id="PS51683">
    <property type="entry name" value="SAM_OMT_II"/>
    <property type="match status" value="1"/>
</dbReference>
<keyword evidence="2" id="KW-0808">Transferase</keyword>
<dbReference type="EMBL" id="CABFNS010000848">
    <property type="protein sequence ID" value="VUC32260.1"/>
    <property type="molecule type" value="Genomic_DNA"/>
</dbReference>
<protein>
    <recommendedName>
        <fullName evidence="4">O-methyltransferase C-terminal domain-containing protein</fullName>
    </recommendedName>
</protein>
<dbReference type="Gene3D" id="3.40.50.150">
    <property type="entry name" value="Vaccinia Virus protein VP39"/>
    <property type="match status" value="1"/>
</dbReference>
<evidence type="ECO:0000313" key="5">
    <source>
        <dbReference type="EMBL" id="VUC32260.1"/>
    </source>
</evidence>
<keyword evidence="1" id="KW-0489">Methyltransferase</keyword>
<evidence type="ECO:0000256" key="3">
    <source>
        <dbReference type="ARBA" id="ARBA00022691"/>
    </source>
</evidence>
<dbReference type="PANTHER" id="PTHR43712">
    <property type="entry name" value="PUTATIVE (AFU_ORTHOLOGUE AFUA_4G14580)-RELATED"/>
    <property type="match status" value="1"/>
</dbReference>
<dbReference type="Pfam" id="PF00891">
    <property type="entry name" value="Methyltransf_2"/>
    <property type="match status" value="1"/>
</dbReference>
<dbReference type="InterPro" id="IPR036388">
    <property type="entry name" value="WH-like_DNA-bd_sf"/>
</dbReference>
<evidence type="ECO:0000256" key="2">
    <source>
        <dbReference type="ARBA" id="ARBA00022679"/>
    </source>
</evidence>
<dbReference type="InterPro" id="IPR001077">
    <property type="entry name" value="COMT_C"/>
</dbReference>
<dbReference type="InterPro" id="IPR029063">
    <property type="entry name" value="SAM-dependent_MTases_sf"/>
</dbReference>
<keyword evidence="6" id="KW-1185">Reference proteome</keyword>
<evidence type="ECO:0000259" key="4">
    <source>
        <dbReference type="Pfam" id="PF00891"/>
    </source>
</evidence>
<keyword evidence="3" id="KW-0949">S-adenosyl-L-methionine</keyword>
<gene>
    <name evidence="5" type="ORF">CLO192961_LOCUS324617</name>
</gene>
<dbReference type="SUPFAM" id="SSF53335">
    <property type="entry name" value="S-adenosyl-L-methionine-dependent methyltransferases"/>
    <property type="match status" value="1"/>
</dbReference>
<evidence type="ECO:0000313" key="6">
    <source>
        <dbReference type="Proteomes" id="UP000766486"/>
    </source>
</evidence>